<sequence length="100" mass="10285">MQNAAGRATTSGGGVVQGSHGQAGLLAGDLQYPARHRHGDPVSGQLAHERVESFDSLRVTPGSATSDAFDKAATVEFLSALLWLTAAGRWPWTALGGSGL</sequence>
<organism evidence="2 3">
    <name type="scientific">Pilimelia anulata</name>
    <dbReference type="NCBI Taxonomy" id="53371"/>
    <lineage>
        <taxon>Bacteria</taxon>
        <taxon>Bacillati</taxon>
        <taxon>Actinomycetota</taxon>
        <taxon>Actinomycetes</taxon>
        <taxon>Micromonosporales</taxon>
        <taxon>Micromonosporaceae</taxon>
        <taxon>Pilimelia</taxon>
    </lineage>
</organism>
<evidence type="ECO:0000313" key="2">
    <source>
        <dbReference type="EMBL" id="GGJ83198.1"/>
    </source>
</evidence>
<keyword evidence="3" id="KW-1185">Reference proteome</keyword>
<dbReference type="Proteomes" id="UP000649739">
    <property type="component" value="Unassembled WGS sequence"/>
</dbReference>
<feature type="region of interest" description="Disordered" evidence="1">
    <location>
        <begin position="1"/>
        <end position="20"/>
    </location>
</feature>
<evidence type="ECO:0000313" key="3">
    <source>
        <dbReference type="Proteomes" id="UP000649739"/>
    </source>
</evidence>
<dbReference type="RefSeq" id="WP_189168951.1">
    <property type="nucleotide sequence ID" value="NZ_BMQB01000002.1"/>
</dbReference>
<dbReference type="AlphaFoldDB" id="A0A8J3F7X7"/>
<accession>A0A8J3F7X7</accession>
<dbReference type="EMBL" id="BMQB01000002">
    <property type="protein sequence ID" value="GGJ83198.1"/>
    <property type="molecule type" value="Genomic_DNA"/>
</dbReference>
<reference evidence="2" key="2">
    <citation type="submission" date="2020-09" db="EMBL/GenBank/DDBJ databases">
        <authorList>
            <person name="Sun Q."/>
            <person name="Ohkuma M."/>
        </authorList>
    </citation>
    <scope>NUCLEOTIDE SEQUENCE</scope>
    <source>
        <strain evidence="2">JCM 3090</strain>
    </source>
</reference>
<proteinExistence type="predicted"/>
<comment type="caution">
    <text evidence="2">The sequence shown here is derived from an EMBL/GenBank/DDBJ whole genome shotgun (WGS) entry which is preliminary data.</text>
</comment>
<name>A0A8J3F7X7_9ACTN</name>
<evidence type="ECO:0000256" key="1">
    <source>
        <dbReference type="SAM" id="MobiDB-lite"/>
    </source>
</evidence>
<reference evidence="2" key="1">
    <citation type="journal article" date="2014" name="Int. J. Syst. Evol. Microbiol.">
        <title>Complete genome sequence of Corynebacterium casei LMG S-19264T (=DSM 44701T), isolated from a smear-ripened cheese.</title>
        <authorList>
            <consortium name="US DOE Joint Genome Institute (JGI-PGF)"/>
            <person name="Walter F."/>
            <person name="Albersmeier A."/>
            <person name="Kalinowski J."/>
            <person name="Ruckert C."/>
        </authorList>
    </citation>
    <scope>NUCLEOTIDE SEQUENCE</scope>
    <source>
        <strain evidence="2">JCM 3090</strain>
    </source>
</reference>
<protein>
    <submittedName>
        <fullName evidence="2">Uncharacterized protein</fullName>
    </submittedName>
</protein>
<gene>
    <name evidence="2" type="ORF">GCM10010123_11030</name>
</gene>